<reference evidence="1 2" key="1">
    <citation type="submission" date="2021-01" db="EMBL/GenBank/DDBJ databases">
        <title>Whole genome shotgun sequence of Planotetraspora kaengkrachanensis NBRC 104272.</title>
        <authorList>
            <person name="Komaki H."/>
            <person name="Tamura T."/>
        </authorList>
    </citation>
    <scope>NUCLEOTIDE SEQUENCE [LARGE SCALE GENOMIC DNA]</scope>
    <source>
        <strain evidence="1 2">NBRC 104272</strain>
    </source>
</reference>
<dbReference type="Pfam" id="PF19822">
    <property type="entry name" value="DUF6304"/>
    <property type="match status" value="1"/>
</dbReference>
<keyword evidence="2" id="KW-1185">Reference proteome</keyword>
<sequence length="224" mass="24529">MWAVTVAWDGWYRDRGGEERVSIRNDGHQLTVTIRGIEFTGSHLDDLEAATDLPDETAFTIDHGALCACELVWTIPIAVVADGAVVDGQLGCHLILGAPPRRAAGDTVSVLLEFGGSTYTAHASGWFEVALEALHRQVPRGTYTRTCIACAWSDYQPGGSPLFGGLACFRDAKDAYRRITTKHDMFEILPALTEWVQETHVCDQFERREAGVGYRGSFPADLGE</sequence>
<accession>A0A8J3M4K4</accession>
<comment type="caution">
    <text evidence="1">The sequence shown here is derived from an EMBL/GenBank/DDBJ whole genome shotgun (WGS) entry which is preliminary data.</text>
</comment>
<dbReference type="Proteomes" id="UP000630097">
    <property type="component" value="Unassembled WGS sequence"/>
</dbReference>
<name>A0A8J3M4K4_9ACTN</name>
<organism evidence="1 2">
    <name type="scientific">Planotetraspora kaengkrachanensis</name>
    <dbReference type="NCBI Taxonomy" id="575193"/>
    <lineage>
        <taxon>Bacteria</taxon>
        <taxon>Bacillati</taxon>
        <taxon>Actinomycetota</taxon>
        <taxon>Actinomycetes</taxon>
        <taxon>Streptosporangiales</taxon>
        <taxon>Streptosporangiaceae</taxon>
        <taxon>Planotetraspora</taxon>
    </lineage>
</organism>
<dbReference type="AlphaFoldDB" id="A0A8J3M4K4"/>
<evidence type="ECO:0000313" key="1">
    <source>
        <dbReference type="EMBL" id="GIG79026.1"/>
    </source>
</evidence>
<dbReference type="EMBL" id="BONV01000006">
    <property type="protein sequence ID" value="GIG79026.1"/>
    <property type="molecule type" value="Genomic_DNA"/>
</dbReference>
<proteinExistence type="predicted"/>
<gene>
    <name evidence="1" type="ORF">Pka01_21530</name>
</gene>
<evidence type="ECO:0000313" key="2">
    <source>
        <dbReference type="Proteomes" id="UP000630097"/>
    </source>
</evidence>
<dbReference type="InterPro" id="IPR046271">
    <property type="entry name" value="DUF6304"/>
</dbReference>
<protein>
    <submittedName>
        <fullName evidence="1">Uncharacterized protein</fullName>
    </submittedName>
</protein>